<organism evidence="2 3">
    <name type="scientific">Nocardioides aquiterrae</name>
    <dbReference type="NCBI Taxonomy" id="203799"/>
    <lineage>
        <taxon>Bacteria</taxon>
        <taxon>Bacillati</taxon>
        <taxon>Actinomycetota</taxon>
        <taxon>Actinomycetes</taxon>
        <taxon>Propionibacteriales</taxon>
        <taxon>Nocardioidaceae</taxon>
        <taxon>Nocardioides</taxon>
    </lineage>
</organism>
<keyword evidence="1" id="KW-0732">Signal</keyword>
<dbReference type="Proteomes" id="UP001499979">
    <property type="component" value="Unassembled WGS sequence"/>
</dbReference>
<gene>
    <name evidence="2" type="ORF">GCM10009606_43950</name>
</gene>
<dbReference type="EMBL" id="BAAAJE010000028">
    <property type="protein sequence ID" value="GAA1161175.1"/>
    <property type="molecule type" value="Genomic_DNA"/>
</dbReference>
<protein>
    <recommendedName>
        <fullName evidence="4">Ig-like domain repeat protein</fullName>
    </recommendedName>
</protein>
<comment type="caution">
    <text evidence="2">The sequence shown here is derived from an EMBL/GenBank/DDBJ whole genome shotgun (WGS) entry which is preliminary data.</text>
</comment>
<evidence type="ECO:0000313" key="2">
    <source>
        <dbReference type="EMBL" id="GAA1161175.1"/>
    </source>
</evidence>
<proteinExistence type="predicted"/>
<feature type="chain" id="PRO_5046021988" description="Ig-like domain repeat protein" evidence="1">
    <location>
        <begin position="30"/>
        <end position="348"/>
    </location>
</feature>
<feature type="signal peptide" evidence="1">
    <location>
        <begin position="1"/>
        <end position="29"/>
    </location>
</feature>
<evidence type="ECO:0008006" key="4">
    <source>
        <dbReference type="Google" id="ProtNLM"/>
    </source>
</evidence>
<evidence type="ECO:0000256" key="1">
    <source>
        <dbReference type="SAM" id="SignalP"/>
    </source>
</evidence>
<evidence type="ECO:0000313" key="3">
    <source>
        <dbReference type="Proteomes" id="UP001499979"/>
    </source>
</evidence>
<keyword evidence="3" id="KW-1185">Reference proteome</keyword>
<name>A0ABN1UQ83_9ACTN</name>
<sequence>MARARPALLAVSLLLALLGTTLTAPGAIAESVGPRDEAPTEVPTTISVAMTAPGPLRVHLDIAVAAADGTPVYGQVWVSDTAAFPDPLLVSGGSTTVDRRVFSAGTRELTFDFRPAQTTPGTTYLPSGTTASATVPGRPTTTRLTLSNEGVGVLELAASVSHYESVEGAPGSMIFRVEGLAPVEIPMGTYVVPGRVEVPDAGGWFATLDLSGLDPKGTYTATATFVPGAGAPVEGSTSSAQTITLSAKKDQAAVQIGLRSPRPSVVEFSAVVYALFPANASGTLVVQDLASRKRVLTLRSVALFPETVTRTLQNVSPGVHRYRATFVPDQGVANLLGDSDTRTVKVRG</sequence>
<reference evidence="2 3" key="1">
    <citation type="journal article" date="2019" name="Int. J. Syst. Evol. Microbiol.">
        <title>The Global Catalogue of Microorganisms (GCM) 10K type strain sequencing project: providing services to taxonomists for standard genome sequencing and annotation.</title>
        <authorList>
            <consortium name="The Broad Institute Genomics Platform"/>
            <consortium name="The Broad Institute Genome Sequencing Center for Infectious Disease"/>
            <person name="Wu L."/>
            <person name="Ma J."/>
        </authorList>
    </citation>
    <scope>NUCLEOTIDE SEQUENCE [LARGE SCALE GENOMIC DNA]</scope>
    <source>
        <strain evidence="2 3">JCM 11813</strain>
    </source>
</reference>
<accession>A0ABN1UQ83</accession>